<gene>
    <name evidence="2" type="ORF">S03H2_67359</name>
</gene>
<accession>X1JDD5</accession>
<comment type="caution">
    <text evidence="2">The sequence shown here is derived from an EMBL/GenBank/DDBJ whole genome shotgun (WGS) entry which is preliminary data.</text>
</comment>
<dbReference type="EMBL" id="BARU01044084">
    <property type="protein sequence ID" value="GAH76369.1"/>
    <property type="molecule type" value="Genomic_DNA"/>
</dbReference>
<proteinExistence type="predicted"/>
<reference evidence="2" key="1">
    <citation type="journal article" date="2014" name="Front. Microbiol.">
        <title>High frequency of phylogenetically diverse reductive dehalogenase-homologous genes in deep subseafloor sedimentary metagenomes.</title>
        <authorList>
            <person name="Kawai M."/>
            <person name="Futagami T."/>
            <person name="Toyoda A."/>
            <person name="Takaki Y."/>
            <person name="Nishi S."/>
            <person name="Hori S."/>
            <person name="Arai W."/>
            <person name="Tsubouchi T."/>
            <person name="Morono Y."/>
            <person name="Uchiyama I."/>
            <person name="Ito T."/>
            <person name="Fujiyama A."/>
            <person name="Inagaki F."/>
            <person name="Takami H."/>
        </authorList>
    </citation>
    <scope>NUCLEOTIDE SEQUENCE</scope>
    <source>
        <strain evidence="2">Expedition CK06-06</strain>
    </source>
</reference>
<evidence type="ECO:0000259" key="1">
    <source>
        <dbReference type="Pfam" id="PF13392"/>
    </source>
</evidence>
<dbReference type="InterPro" id="IPR003615">
    <property type="entry name" value="HNH_nuc"/>
</dbReference>
<dbReference type="SUPFAM" id="SSF54060">
    <property type="entry name" value="His-Me finger endonucleases"/>
    <property type="match status" value="1"/>
</dbReference>
<dbReference type="AlphaFoldDB" id="X1JDD5"/>
<feature type="domain" description="HNH nuclease" evidence="1">
    <location>
        <begin position="74"/>
        <end position="103"/>
    </location>
</feature>
<protein>
    <recommendedName>
        <fullName evidence="1">HNH nuclease domain-containing protein</fullName>
    </recommendedName>
</protein>
<organism evidence="2">
    <name type="scientific">marine sediment metagenome</name>
    <dbReference type="NCBI Taxonomy" id="412755"/>
    <lineage>
        <taxon>unclassified sequences</taxon>
        <taxon>metagenomes</taxon>
        <taxon>ecological metagenomes</taxon>
    </lineage>
</organism>
<name>X1JDD5_9ZZZZ</name>
<dbReference type="Pfam" id="PF13392">
    <property type="entry name" value="HNH_3"/>
    <property type="match status" value="1"/>
</dbReference>
<dbReference type="Gene3D" id="3.90.75.20">
    <property type="match status" value="1"/>
</dbReference>
<dbReference type="InterPro" id="IPR044925">
    <property type="entry name" value="His-Me_finger_sf"/>
</dbReference>
<evidence type="ECO:0000313" key="2">
    <source>
        <dbReference type="EMBL" id="GAH76369.1"/>
    </source>
</evidence>
<sequence>MLVIANEPVAVAGVGFIPLGNGACAWVDEEDLERLSKFNWFAKNCGYGWYAVRKVTTKNSTYFVRMHRQIMHTPKNMIVHHHNGIKMDNRKVNLENMSAQQHNFYH</sequence>